<evidence type="ECO:0000313" key="2">
    <source>
        <dbReference type="EMBL" id="SVD14418.1"/>
    </source>
</evidence>
<name>A0A382SZ41_9ZZZZ</name>
<dbReference type="Gene3D" id="3.30.1450.10">
    <property type="match status" value="1"/>
</dbReference>
<dbReference type="InterPro" id="IPR037873">
    <property type="entry name" value="BamE-like"/>
</dbReference>
<protein>
    <recommendedName>
        <fullName evidence="3">Lipoprotein SmpA/OmlA domain-containing protein</fullName>
    </recommendedName>
</protein>
<evidence type="ECO:0000256" key="1">
    <source>
        <dbReference type="ARBA" id="ARBA00022729"/>
    </source>
</evidence>
<reference evidence="2" key="1">
    <citation type="submission" date="2018-05" db="EMBL/GenBank/DDBJ databases">
        <authorList>
            <person name="Lanie J.A."/>
            <person name="Ng W.-L."/>
            <person name="Kazmierczak K.M."/>
            <person name="Andrzejewski T.M."/>
            <person name="Davidsen T.M."/>
            <person name="Wayne K.J."/>
            <person name="Tettelin H."/>
            <person name="Glass J.I."/>
            <person name="Rusch D."/>
            <person name="Podicherti R."/>
            <person name="Tsui H.-C.T."/>
            <person name="Winkler M.E."/>
        </authorList>
    </citation>
    <scope>NUCLEOTIDE SEQUENCE</scope>
</reference>
<dbReference type="AlphaFoldDB" id="A0A382SZ41"/>
<sequence length="141" mass="15478">MPTFAQNLKSCFLLSATVIYFASGCSTPASKHRADIRDDAGERITVGKVQREIKVGMPSSAVVEILGSPNVVTTDEKRREVWVYDKIASDRIASSSASSIFLFFGDQGQAASSSSQRTLTIIIKFDESSLVRDFAYHTSRF</sequence>
<keyword evidence="1" id="KW-0732">Signal</keyword>
<organism evidence="2">
    <name type="scientific">marine metagenome</name>
    <dbReference type="NCBI Taxonomy" id="408172"/>
    <lineage>
        <taxon>unclassified sequences</taxon>
        <taxon>metagenomes</taxon>
        <taxon>ecological metagenomes</taxon>
    </lineage>
</organism>
<gene>
    <name evidence="2" type="ORF">METZ01_LOCUS367272</name>
</gene>
<proteinExistence type="predicted"/>
<dbReference type="EMBL" id="UINC01132233">
    <property type="protein sequence ID" value="SVD14418.1"/>
    <property type="molecule type" value="Genomic_DNA"/>
</dbReference>
<accession>A0A382SZ41</accession>
<evidence type="ECO:0008006" key="3">
    <source>
        <dbReference type="Google" id="ProtNLM"/>
    </source>
</evidence>